<dbReference type="SUPFAM" id="SSF52172">
    <property type="entry name" value="CheY-like"/>
    <property type="match status" value="1"/>
</dbReference>
<keyword evidence="3" id="KW-0067">ATP-binding</keyword>
<dbReference type="InterPro" id="IPR011006">
    <property type="entry name" value="CheY-like_superfamily"/>
</dbReference>
<dbReference type="InterPro" id="IPR009057">
    <property type="entry name" value="Homeodomain-like_sf"/>
</dbReference>
<dbReference type="Pfam" id="PF00158">
    <property type="entry name" value="Sigma54_activat"/>
    <property type="match status" value="1"/>
</dbReference>
<keyword evidence="4" id="KW-0902">Two-component regulatory system</keyword>
<name>A0A7V8V692_9BACT</name>
<dbReference type="InterPro" id="IPR001789">
    <property type="entry name" value="Sig_transdc_resp-reg_receiver"/>
</dbReference>
<dbReference type="Pfam" id="PF25601">
    <property type="entry name" value="AAA_lid_14"/>
    <property type="match status" value="1"/>
</dbReference>
<dbReference type="SUPFAM" id="SSF46689">
    <property type="entry name" value="Homeodomain-like"/>
    <property type="match status" value="1"/>
</dbReference>
<dbReference type="Gene3D" id="3.40.50.2300">
    <property type="match status" value="1"/>
</dbReference>
<dbReference type="PANTHER" id="PTHR32071">
    <property type="entry name" value="TRANSCRIPTIONAL REGULATORY PROTEIN"/>
    <property type="match status" value="1"/>
</dbReference>
<dbReference type="Pfam" id="PF00072">
    <property type="entry name" value="Response_reg"/>
    <property type="match status" value="1"/>
</dbReference>
<dbReference type="PROSITE" id="PS50110">
    <property type="entry name" value="RESPONSE_REGULATORY"/>
    <property type="match status" value="1"/>
</dbReference>
<feature type="domain" description="Response regulatory" evidence="12">
    <location>
        <begin position="3"/>
        <end position="117"/>
    </location>
</feature>
<evidence type="ECO:0000259" key="11">
    <source>
        <dbReference type="PROSITE" id="PS50045"/>
    </source>
</evidence>
<dbReference type="FunFam" id="3.40.50.300:FF:000006">
    <property type="entry name" value="DNA-binding transcriptional regulator NtrC"/>
    <property type="match status" value="1"/>
</dbReference>
<keyword evidence="14" id="KW-1185">Reference proteome</keyword>
<dbReference type="GO" id="GO:0005524">
    <property type="term" value="F:ATP binding"/>
    <property type="evidence" value="ECO:0007669"/>
    <property type="project" value="UniProtKB-KW"/>
</dbReference>
<proteinExistence type="predicted"/>
<keyword evidence="6" id="KW-0010">Activator</keyword>
<evidence type="ECO:0000256" key="1">
    <source>
        <dbReference type="ARBA" id="ARBA00019059"/>
    </source>
</evidence>
<evidence type="ECO:0000256" key="8">
    <source>
        <dbReference type="ARBA" id="ARBA00029881"/>
    </source>
</evidence>
<keyword evidence="2" id="KW-0547">Nucleotide-binding</keyword>
<reference evidence="13 14" key="1">
    <citation type="submission" date="2020-05" db="EMBL/GenBank/DDBJ databases">
        <title>Bremerella alba sp. nov., a novel planctomycete isolated from the surface of the macroalga Fucus spiralis.</title>
        <authorList>
            <person name="Godinho O."/>
            <person name="Botelho R."/>
            <person name="Albuquerque L."/>
            <person name="Wiegand S."/>
            <person name="Da Costa M.S."/>
            <person name="Lobo-Da-Cunha A."/>
            <person name="Jogler C."/>
            <person name="Lage O.M."/>
        </authorList>
    </citation>
    <scope>NUCLEOTIDE SEQUENCE [LARGE SCALE GENOMIC DNA]</scope>
    <source>
        <strain evidence="13 14">FF15</strain>
    </source>
</reference>
<dbReference type="PROSITE" id="PS00676">
    <property type="entry name" value="SIGMA54_INTERACT_2"/>
    <property type="match status" value="1"/>
</dbReference>
<accession>A0A7V8V692</accession>
<gene>
    <name evidence="13" type="primary">atoC_8</name>
    <name evidence="13" type="ORF">HOV93_28320</name>
</gene>
<dbReference type="PANTHER" id="PTHR32071:SF95">
    <property type="entry name" value="DNA-BINDING TRANSCRIPTIONAL REGULATOR NTRC"/>
    <property type="match status" value="1"/>
</dbReference>
<evidence type="ECO:0000313" key="13">
    <source>
        <dbReference type="EMBL" id="MBA2115648.1"/>
    </source>
</evidence>
<evidence type="ECO:0000256" key="9">
    <source>
        <dbReference type="ARBA" id="ARBA00031910"/>
    </source>
</evidence>
<dbReference type="Proteomes" id="UP000551616">
    <property type="component" value="Unassembled WGS sequence"/>
</dbReference>
<sequence length="472" mass="52276">MASIHVIDDESSVCWAIEKLGTKLGHEVRVASTAEQGLDLLEDNRPDLMFLDVRLPGMSGLEALPKVKEISPGTPVVLITAFGDLEIAVEAVRQGTFDYLVKPFSVEDIQTVINRALLQPAADEQVRPERVSADLVGTSSAMQEVFKRIALAASSAAPIVIQGESGTGKELVAQAIHRYGPRHDQPFVAVNIASLAPSLIESELFGHVRGAFTHAIQDKPGFLQQANGGTLFLDEVAEVPLPTQAKLLRALEQREVVPVGGSAGEKTDFRIVCASHQDLSECVREGTFRHDLLFRLNTFQIILPPLRDRCEDIPPLVHHFMHLLEKEYHRPLRISAAALEELKKRPWYGNVRELRNAIEHAQILARSGVIEAEHLPVPVDRAWFTGASGETSTVGRLEANIRDWTKAQLSQEESENLWARFQSLAEKEMLAVLLEQCDGQYLAISRILGIHRTTVKKKCEQYGLLSPDQKDD</sequence>
<dbReference type="CDD" id="cd00009">
    <property type="entry name" value="AAA"/>
    <property type="match status" value="1"/>
</dbReference>
<dbReference type="SMART" id="SM00448">
    <property type="entry name" value="REC"/>
    <property type="match status" value="1"/>
</dbReference>
<dbReference type="PROSITE" id="PS50045">
    <property type="entry name" value="SIGMA54_INTERACT_4"/>
    <property type="match status" value="1"/>
</dbReference>
<evidence type="ECO:0000256" key="2">
    <source>
        <dbReference type="ARBA" id="ARBA00022741"/>
    </source>
</evidence>
<evidence type="ECO:0000256" key="7">
    <source>
        <dbReference type="ARBA" id="ARBA00023231"/>
    </source>
</evidence>
<dbReference type="GO" id="GO:0006355">
    <property type="term" value="P:regulation of DNA-templated transcription"/>
    <property type="evidence" value="ECO:0007669"/>
    <property type="project" value="InterPro"/>
</dbReference>
<evidence type="ECO:0000259" key="12">
    <source>
        <dbReference type="PROSITE" id="PS50110"/>
    </source>
</evidence>
<keyword evidence="10" id="KW-0597">Phosphoprotein</keyword>
<dbReference type="AlphaFoldDB" id="A0A7V8V692"/>
<dbReference type="Gene3D" id="1.10.8.60">
    <property type="match status" value="1"/>
</dbReference>
<dbReference type="EMBL" id="JABRWO010000007">
    <property type="protein sequence ID" value="MBA2115648.1"/>
    <property type="molecule type" value="Genomic_DNA"/>
</dbReference>
<evidence type="ECO:0000256" key="3">
    <source>
        <dbReference type="ARBA" id="ARBA00022840"/>
    </source>
</evidence>
<dbReference type="Gene3D" id="1.10.10.60">
    <property type="entry name" value="Homeodomain-like"/>
    <property type="match status" value="1"/>
</dbReference>
<evidence type="ECO:0000313" key="14">
    <source>
        <dbReference type="Proteomes" id="UP000551616"/>
    </source>
</evidence>
<dbReference type="InterPro" id="IPR025662">
    <property type="entry name" value="Sigma_54_int_dom_ATP-bd_1"/>
</dbReference>
<dbReference type="SUPFAM" id="SSF52540">
    <property type="entry name" value="P-loop containing nucleoside triphosphate hydrolases"/>
    <property type="match status" value="1"/>
</dbReference>
<feature type="modified residue" description="4-aspartylphosphate" evidence="10">
    <location>
        <position position="52"/>
    </location>
</feature>
<dbReference type="InterPro" id="IPR002078">
    <property type="entry name" value="Sigma_54_int"/>
</dbReference>
<dbReference type="SMART" id="SM00382">
    <property type="entry name" value="AAA"/>
    <property type="match status" value="1"/>
</dbReference>
<dbReference type="InterPro" id="IPR058031">
    <property type="entry name" value="AAA_lid_NorR"/>
</dbReference>
<dbReference type="Gene3D" id="3.40.50.300">
    <property type="entry name" value="P-loop containing nucleotide triphosphate hydrolases"/>
    <property type="match status" value="1"/>
</dbReference>
<comment type="caution">
    <text evidence="13">The sequence shown here is derived from an EMBL/GenBank/DDBJ whole genome shotgun (WGS) entry which is preliminary data.</text>
</comment>
<dbReference type="GO" id="GO:0000160">
    <property type="term" value="P:phosphorelay signal transduction system"/>
    <property type="evidence" value="ECO:0007669"/>
    <property type="project" value="UniProtKB-KW"/>
</dbReference>
<organism evidence="13 14">
    <name type="scientific">Bremerella alba</name>
    <dbReference type="NCBI Taxonomy" id="980252"/>
    <lineage>
        <taxon>Bacteria</taxon>
        <taxon>Pseudomonadati</taxon>
        <taxon>Planctomycetota</taxon>
        <taxon>Planctomycetia</taxon>
        <taxon>Pirellulales</taxon>
        <taxon>Pirellulaceae</taxon>
        <taxon>Bremerella</taxon>
    </lineage>
</organism>
<feature type="domain" description="Sigma-54 factor interaction" evidence="11">
    <location>
        <begin position="135"/>
        <end position="363"/>
    </location>
</feature>
<evidence type="ECO:0000256" key="5">
    <source>
        <dbReference type="ARBA" id="ARBA00023125"/>
    </source>
</evidence>
<protein>
    <recommendedName>
        <fullName evidence="1">DNA-binding transcriptional regulator NtrC</fullName>
    </recommendedName>
    <alternativeName>
        <fullName evidence="8">Nitrogen regulation protein NR(I)</fullName>
    </alternativeName>
    <alternativeName>
        <fullName evidence="9">Nitrogen regulator I</fullName>
    </alternativeName>
</protein>
<dbReference type="RefSeq" id="WP_207397074.1">
    <property type="nucleotide sequence ID" value="NZ_JABRWO010000007.1"/>
</dbReference>
<evidence type="ECO:0000256" key="4">
    <source>
        <dbReference type="ARBA" id="ARBA00023012"/>
    </source>
</evidence>
<dbReference type="InterPro" id="IPR003593">
    <property type="entry name" value="AAA+_ATPase"/>
</dbReference>
<evidence type="ECO:0000256" key="10">
    <source>
        <dbReference type="PROSITE-ProRule" id="PRU00169"/>
    </source>
</evidence>
<dbReference type="InterPro" id="IPR025943">
    <property type="entry name" value="Sigma_54_int_dom_ATP-bd_2"/>
</dbReference>
<dbReference type="PROSITE" id="PS00675">
    <property type="entry name" value="SIGMA54_INTERACT_1"/>
    <property type="match status" value="1"/>
</dbReference>
<dbReference type="InterPro" id="IPR027417">
    <property type="entry name" value="P-loop_NTPase"/>
</dbReference>
<keyword evidence="7" id="KW-0535">Nitrogen fixation</keyword>
<keyword evidence="5" id="KW-0238">DNA-binding</keyword>
<evidence type="ECO:0000256" key="6">
    <source>
        <dbReference type="ARBA" id="ARBA00023159"/>
    </source>
</evidence>
<dbReference type="GO" id="GO:0003677">
    <property type="term" value="F:DNA binding"/>
    <property type="evidence" value="ECO:0007669"/>
    <property type="project" value="UniProtKB-KW"/>
</dbReference>